<evidence type="ECO:0000256" key="3">
    <source>
        <dbReference type="ARBA" id="ARBA00022525"/>
    </source>
</evidence>
<feature type="region of interest" description="Disordered" evidence="6">
    <location>
        <begin position="77"/>
        <end position="130"/>
    </location>
</feature>
<dbReference type="RefSeq" id="WP_026800955.1">
    <property type="nucleotide sequence ID" value="NZ_AULI01000011.1"/>
</dbReference>
<dbReference type="eggNOG" id="ENOG5033FW4">
    <property type="taxonomic scope" value="Bacteria"/>
</dbReference>
<name>A0A0A5GD72_9BACI</name>
<accession>A0A0A5GD72</accession>
<feature type="domain" description="Gram-positive cocci surface proteins LPxTG" evidence="9">
    <location>
        <begin position="121"/>
        <end position="151"/>
    </location>
</feature>
<evidence type="ECO:0000256" key="7">
    <source>
        <dbReference type="SAM" id="Phobius"/>
    </source>
</evidence>
<evidence type="ECO:0000256" key="2">
    <source>
        <dbReference type="ARBA" id="ARBA00022512"/>
    </source>
</evidence>
<feature type="compositionally biased region" description="Acidic residues" evidence="6">
    <location>
        <begin position="88"/>
        <end position="121"/>
    </location>
</feature>
<keyword evidence="2" id="KW-0134">Cell wall</keyword>
<feature type="transmembrane region" description="Helical" evidence="7">
    <location>
        <begin position="131"/>
        <end position="148"/>
    </location>
</feature>
<evidence type="ECO:0000313" key="11">
    <source>
        <dbReference type="Proteomes" id="UP000030528"/>
    </source>
</evidence>
<evidence type="ECO:0000313" key="10">
    <source>
        <dbReference type="EMBL" id="KGX91166.1"/>
    </source>
</evidence>
<comment type="caution">
    <text evidence="10">The sequence shown here is derived from an EMBL/GenBank/DDBJ whole genome shotgun (WGS) entry which is preliminary data.</text>
</comment>
<comment type="subcellular location">
    <subcellularLocation>
        <location evidence="1">Secreted</location>
        <location evidence="1">Cell wall</location>
        <topology evidence="1">Peptidoglycan-anchor</topology>
    </subcellularLocation>
</comment>
<sequence length="152" mass="16444">MMKRFSMLMLAGLFFMGLLAAPLTVSAEDKNCSDFNSWEELEAFLNDGYDLEADPYGLDGNDNDLRPCENLLPADYDASNYVATSDENQSEEDSTESDSDDASATTETDDSDSSTGEEGETMPDTATNQPALMAGGLLLAVTGAWLLLRKRA</sequence>
<keyword evidence="5" id="KW-0572">Peptidoglycan-anchor</keyword>
<evidence type="ECO:0000256" key="1">
    <source>
        <dbReference type="ARBA" id="ARBA00004168"/>
    </source>
</evidence>
<evidence type="ECO:0000256" key="8">
    <source>
        <dbReference type="SAM" id="SignalP"/>
    </source>
</evidence>
<evidence type="ECO:0000259" key="9">
    <source>
        <dbReference type="Pfam" id="PF00746"/>
    </source>
</evidence>
<keyword evidence="7" id="KW-1133">Transmembrane helix</keyword>
<organism evidence="10 11">
    <name type="scientific">Pontibacillus halophilus JSM 076056 = DSM 19796</name>
    <dbReference type="NCBI Taxonomy" id="1385510"/>
    <lineage>
        <taxon>Bacteria</taxon>
        <taxon>Bacillati</taxon>
        <taxon>Bacillota</taxon>
        <taxon>Bacilli</taxon>
        <taxon>Bacillales</taxon>
        <taxon>Bacillaceae</taxon>
        <taxon>Pontibacillus</taxon>
    </lineage>
</organism>
<keyword evidence="7" id="KW-0472">Membrane</keyword>
<proteinExistence type="predicted"/>
<dbReference type="Proteomes" id="UP000030528">
    <property type="component" value="Unassembled WGS sequence"/>
</dbReference>
<protein>
    <recommendedName>
        <fullName evidence="9">Gram-positive cocci surface proteins LPxTG domain-containing protein</fullName>
    </recommendedName>
</protein>
<evidence type="ECO:0000256" key="4">
    <source>
        <dbReference type="ARBA" id="ARBA00022729"/>
    </source>
</evidence>
<reference evidence="10 11" key="1">
    <citation type="submission" date="2013-08" db="EMBL/GenBank/DDBJ databases">
        <authorList>
            <person name="Huang J."/>
            <person name="Wang G."/>
        </authorList>
    </citation>
    <scope>NUCLEOTIDE SEQUENCE [LARGE SCALE GENOMIC DNA]</scope>
    <source>
        <strain evidence="10 11">JSM 076056</strain>
    </source>
</reference>
<dbReference type="NCBIfam" id="TIGR01167">
    <property type="entry name" value="LPXTG_anchor"/>
    <property type="match status" value="1"/>
</dbReference>
<dbReference type="EMBL" id="AVPE01000011">
    <property type="protein sequence ID" value="KGX91166.1"/>
    <property type="molecule type" value="Genomic_DNA"/>
</dbReference>
<dbReference type="AlphaFoldDB" id="A0A0A5GD72"/>
<dbReference type="STRING" id="1385510.GCA_000425205_02635"/>
<keyword evidence="4 8" id="KW-0732">Signal</keyword>
<dbReference type="Pfam" id="PF00746">
    <property type="entry name" value="Gram_pos_anchor"/>
    <property type="match status" value="1"/>
</dbReference>
<dbReference type="OrthoDB" id="565380at2"/>
<gene>
    <name evidence="10" type="ORF">N781_05115</name>
</gene>
<keyword evidence="3" id="KW-0964">Secreted</keyword>
<feature type="chain" id="PRO_5038479378" description="Gram-positive cocci surface proteins LPxTG domain-containing protein" evidence="8">
    <location>
        <begin position="21"/>
        <end position="152"/>
    </location>
</feature>
<evidence type="ECO:0000256" key="5">
    <source>
        <dbReference type="ARBA" id="ARBA00023088"/>
    </source>
</evidence>
<feature type="signal peptide" evidence="8">
    <location>
        <begin position="1"/>
        <end position="20"/>
    </location>
</feature>
<evidence type="ECO:0000256" key="6">
    <source>
        <dbReference type="SAM" id="MobiDB-lite"/>
    </source>
</evidence>
<keyword evidence="11" id="KW-1185">Reference proteome</keyword>
<dbReference type="InterPro" id="IPR019931">
    <property type="entry name" value="LPXTG_anchor"/>
</dbReference>
<keyword evidence="7" id="KW-0812">Transmembrane</keyword>